<evidence type="ECO:0000256" key="2">
    <source>
        <dbReference type="SAM" id="Coils"/>
    </source>
</evidence>
<sequence length="929" mass="104543">MSDPSVSERRIRPIQDAIASANWKQALQLCDKWFKKGERSDRFLALKAFVLVNQQDKAQHDRGREEVFDLCKRTPPITEPEAIYQLQHALKSLSLHEEESPKLWERALSANKDDKDLYMRWLNQAVADNNWRSAQKATMGLRNSFSKERDYDFWNILMCYLIHMQQDLPDKDRTLFGTLAYRMISKLAEAVPQNEEQTSSSRKAISVPEEIALLVQVLNSTGHVQESVKLLQGPSLNMESRIGKQDPQLILTLLLESLEASEQWDEALNVCQNLLSKSEHQSDDRIWNLWATSQSKSSCDEPGTKSKELLDSVCAIRPIVRAAYLAKLNLQRTRNDEAELDALLETCKEYFEAFSSKGFCFDDLKGPLRRLDHPHFDRFKQTVSDHEGNLAQLFNLKLSYSSLPPDASQSDLLAFARRTLQRYQTSLSESPACPEAALLAVLAILRLVSNESSPSVAIFAAILLQITRSKFEDYYILTILLVQLQSHLGLLSLGMENFVKLSVKNLQWETVGHLILTRISSLHPAPTVVLQQDFEPLLALETGLTVLENADSALVRGIREGLRFNSYSNIYNSVKMRSDIEGSMNKHIYAIEERKIRRWREEPDDHTILPLTNSSKALVDKRDLGYMPSYREDDTQLLAKFRCGPLPKERWINAMALFDSVATYLKVELASQTSLAATAYDNMKRAQQRLSRSIAEQDTLAEMTKIEQTNLECHRILAQVIVLFKEGSVSTTPASQQDKTKTLPDLLSDLKSWLSSTLTDHRDNPAGSSIAGIRVPTWEDLHRSFTQLETLQAIANLISLVSKKPQKQAKSSKAVSEPVSKEMISEIQSAVVELEAEIHREARELKSGINEPGVLGKLVDLGMVRRGSGDDGSGAEVDGLLPGDEKWESLMESLSDEAMMETICGGIKDSWDEALDGVLGGKGKIRIGK</sequence>
<dbReference type="Pfam" id="PF09797">
    <property type="entry name" value="NatB_MDM20"/>
    <property type="match status" value="1"/>
</dbReference>
<dbReference type="RefSeq" id="XP_007751919.1">
    <property type="nucleotide sequence ID" value="XM_007753729.1"/>
</dbReference>
<dbReference type="eggNOG" id="KOG2053">
    <property type="taxonomic scope" value="Eukaryota"/>
</dbReference>
<dbReference type="GO" id="GO:0031416">
    <property type="term" value="C:NatB complex"/>
    <property type="evidence" value="ECO:0007669"/>
    <property type="project" value="TreeGrafter"/>
</dbReference>
<keyword evidence="4" id="KW-1185">Reference proteome</keyword>
<dbReference type="STRING" id="1182543.W9VKP4"/>
<evidence type="ECO:0000313" key="4">
    <source>
        <dbReference type="Proteomes" id="UP000019471"/>
    </source>
</evidence>
<feature type="coiled-coil region" evidence="2">
    <location>
        <begin position="824"/>
        <end position="851"/>
    </location>
</feature>
<dbReference type="Proteomes" id="UP000019471">
    <property type="component" value="Unassembled WGS sequence"/>
</dbReference>
<keyword evidence="2" id="KW-0175">Coiled coil</keyword>
<evidence type="ECO:0000256" key="1">
    <source>
        <dbReference type="ARBA" id="ARBA00006298"/>
    </source>
</evidence>
<dbReference type="EMBL" id="AMGX01000043">
    <property type="protein sequence ID" value="EXJ53595.1"/>
    <property type="molecule type" value="Genomic_DNA"/>
</dbReference>
<protein>
    <submittedName>
        <fullName evidence="3">Uncharacterized protein</fullName>
    </submittedName>
</protein>
<dbReference type="InterPro" id="IPR019183">
    <property type="entry name" value="NAA25_NatB_aux_su"/>
</dbReference>
<comment type="similarity">
    <text evidence="1">Belongs to the MDM20/NAA25 family.</text>
</comment>
<gene>
    <name evidence="3" type="ORF">A1O5_13162</name>
</gene>
<dbReference type="HOGENOM" id="CLU_013217_0_0_1"/>
<evidence type="ECO:0000313" key="3">
    <source>
        <dbReference type="EMBL" id="EXJ53595.1"/>
    </source>
</evidence>
<proteinExistence type="inferred from homology"/>
<dbReference type="GeneID" id="19197846"/>
<accession>W9VKP4</accession>
<reference evidence="3 4" key="1">
    <citation type="submission" date="2013-03" db="EMBL/GenBank/DDBJ databases">
        <title>The Genome Sequence of Cladophialophora psammophila CBS 110553.</title>
        <authorList>
            <consortium name="The Broad Institute Genomics Platform"/>
            <person name="Cuomo C."/>
            <person name="de Hoog S."/>
            <person name="Gorbushina A."/>
            <person name="Walker B."/>
            <person name="Young S.K."/>
            <person name="Zeng Q."/>
            <person name="Gargeya S."/>
            <person name="Fitzgerald M."/>
            <person name="Haas B."/>
            <person name="Abouelleil A."/>
            <person name="Allen A.W."/>
            <person name="Alvarado L."/>
            <person name="Arachchi H.M."/>
            <person name="Berlin A.M."/>
            <person name="Chapman S.B."/>
            <person name="Gainer-Dewar J."/>
            <person name="Goldberg J."/>
            <person name="Griggs A."/>
            <person name="Gujja S."/>
            <person name="Hansen M."/>
            <person name="Howarth C."/>
            <person name="Imamovic A."/>
            <person name="Ireland A."/>
            <person name="Larimer J."/>
            <person name="McCowan C."/>
            <person name="Murphy C."/>
            <person name="Pearson M."/>
            <person name="Poon T.W."/>
            <person name="Priest M."/>
            <person name="Roberts A."/>
            <person name="Saif S."/>
            <person name="Shea T."/>
            <person name="Sisk P."/>
            <person name="Sykes S."/>
            <person name="Wortman J."/>
            <person name="Nusbaum C."/>
            <person name="Birren B."/>
        </authorList>
    </citation>
    <scope>NUCLEOTIDE SEQUENCE [LARGE SCALE GENOMIC DNA]</scope>
    <source>
        <strain evidence="3 4">CBS 110553</strain>
    </source>
</reference>
<comment type="caution">
    <text evidence="3">The sequence shown here is derived from an EMBL/GenBank/DDBJ whole genome shotgun (WGS) entry which is preliminary data.</text>
</comment>
<dbReference type="PANTHER" id="PTHR22767:SF3">
    <property type="entry name" value="N-ALPHA-ACETYLTRANSFERASE 25, NATB AUXILIARY SUBUNIT"/>
    <property type="match status" value="1"/>
</dbReference>
<dbReference type="OrthoDB" id="1874341at2759"/>
<dbReference type="PANTHER" id="PTHR22767">
    <property type="entry name" value="N-TERMINAL ACETYLTRANSFERASE-RELATED"/>
    <property type="match status" value="1"/>
</dbReference>
<dbReference type="AlphaFoldDB" id="W9VKP4"/>
<name>W9VKP4_9EURO</name>
<organism evidence="3 4">
    <name type="scientific">Cladophialophora psammophila CBS 110553</name>
    <dbReference type="NCBI Taxonomy" id="1182543"/>
    <lineage>
        <taxon>Eukaryota</taxon>
        <taxon>Fungi</taxon>
        <taxon>Dikarya</taxon>
        <taxon>Ascomycota</taxon>
        <taxon>Pezizomycotina</taxon>
        <taxon>Eurotiomycetes</taxon>
        <taxon>Chaetothyriomycetidae</taxon>
        <taxon>Chaetothyriales</taxon>
        <taxon>Herpotrichiellaceae</taxon>
        <taxon>Cladophialophora</taxon>
    </lineage>
</organism>